<dbReference type="EMBL" id="BARU01007881">
    <property type="protein sequence ID" value="GAH33780.1"/>
    <property type="molecule type" value="Genomic_DNA"/>
</dbReference>
<gene>
    <name evidence="1" type="ORF">S03H2_15495</name>
</gene>
<evidence type="ECO:0000313" key="1">
    <source>
        <dbReference type="EMBL" id="GAH33780.1"/>
    </source>
</evidence>
<protein>
    <submittedName>
        <fullName evidence="1">Uncharacterized protein</fullName>
    </submittedName>
</protein>
<name>X1FMN2_9ZZZZ</name>
<proteinExistence type="predicted"/>
<organism evidence="1">
    <name type="scientific">marine sediment metagenome</name>
    <dbReference type="NCBI Taxonomy" id="412755"/>
    <lineage>
        <taxon>unclassified sequences</taxon>
        <taxon>metagenomes</taxon>
        <taxon>ecological metagenomes</taxon>
    </lineage>
</organism>
<reference evidence="1" key="1">
    <citation type="journal article" date="2014" name="Front. Microbiol.">
        <title>High frequency of phylogenetically diverse reductive dehalogenase-homologous genes in deep subseafloor sedimentary metagenomes.</title>
        <authorList>
            <person name="Kawai M."/>
            <person name="Futagami T."/>
            <person name="Toyoda A."/>
            <person name="Takaki Y."/>
            <person name="Nishi S."/>
            <person name="Hori S."/>
            <person name="Arai W."/>
            <person name="Tsubouchi T."/>
            <person name="Morono Y."/>
            <person name="Uchiyama I."/>
            <person name="Ito T."/>
            <person name="Fujiyama A."/>
            <person name="Inagaki F."/>
            <person name="Takami H."/>
        </authorList>
    </citation>
    <scope>NUCLEOTIDE SEQUENCE</scope>
    <source>
        <strain evidence="1">Expedition CK06-06</strain>
    </source>
</reference>
<dbReference type="AlphaFoldDB" id="X1FMN2"/>
<comment type="caution">
    <text evidence="1">The sequence shown here is derived from an EMBL/GenBank/DDBJ whole genome shotgun (WGS) entry which is preliminary data.</text>
</comment>
<accession>X1FMN2</accession>
<sequence>MYSNEQLDKMYPVSDDIKPGNKQNDFNVKMYIYGKKLWICPKGCGTREITTREFIRMVTDFKLGRYIEYEK</sequence>